<gene>
    <name evidence="1" type="ORF">IT775_03580</name>
</gene>
<keyword evidence="2" id="KW-1185">Reference proteome</keyword>
<reference evidence="1 2" key="1">
    <citation type="journal article" date="2021" name="Arch. Microbiol.">
        <title>Thalassobius aquimarinus sp. nov., isolated from the Sea of Japan seashore.</title>
        <authorList>
            <person name="Kurilenko V.V."/>
            <person name="Romanenko L.A."/>
            <person name="Chernysheva N.Y."/>
            <person name="Velansky P.V."/>
            <person name="Tekutyeva L.A."/>
            <person name="Isaeva M.P."/>
            <person name="Mikhailov V.V."/>
        </authorList>
    </citation>
    <scope>NUCLEOTIDE SEQUENCE [LARGE SCALE GENOMIC DNA]</scope>
    <source>
        <strain evidence="1 2">KMM 8518</strain>
    </source>
</reference>
<evidence type="ECO:0000313" key="2">
    <source>
        <dbReference type="Proteomes" id="UP001195941"/>
    </source>
</evidence>
<evidence type="ECO:0000313" key="1">
    <source>
        <dbReference type="EMBL" id="MBR9650205.1"/>
    </source>
</evidence>
<comment type="caution">
    <text evidence="1">The sequence shown here is derived from an EMBL/GenBank/DDBJ whole genome shotgun (WGS) entry which is preliminary data.</text>
</comment>
<proteinExistence type="predicted"/>
<organism evidence="1 2">
    <name type="scientific">Thalassovita aquimarina</name>
    <dbReference type="NCBI Taxonomy" id="2785917"/>
    <lineage>
        <taxon>Bacteria</taxon>
        <taxon>Pseudomonadati</taxon>
        <taxon>Pseudomonadota</taxon>
        <taxon>Alphaproteobacteria</taxon>
        <taxon>Rhodobacterales</taxon>
        <taxon>Roseobacteraceae</taxon>
        <taxon>Thalassovita</taxon>
    </lineage>
</organism>
<protein>
    <submittedName>
        <fullName evidence="1">Uncharacterized protein</fullName>
    </submittedName>
</protein>
<dbReference type="Proteomes" id="UP001195941">
    <property type="component" value="Unassembled WGS sequence"/>
</dbReference>
<name>A0ABS5HMM8_9RHOB</name>
<dbReference type="RefSeq" id="WP_212699710.1">
    <property type="nucleotide sequence ID" value="NZ_JADMKU010000002.1"/>
</dbReference>
<sequence>MTTTFSLDNVPRHLRLPPIDTPILEYWADCFDHAFVALNPFFRVPGYTPETAAYGVVHLDLTNEQLIEHPQSDPPRRGNEAPDNFDDFIKAHGEPVRWSDIQKEIGAKDFMNFARTVWLWTVAVEREDRDPNISFLLDAYCQKHGVYRPEEDQLPAIMEPMLGRFLEVLGIEEVTLWSEWMNVSSTVPASDFATEKPCVSLPREKTSVITAPGFLIGWEFDDVAGLMGISDELRQKADPEQFLEGFWVTPEMYADVFNPVGREKRKPPVSKM</sequence>
<dbReference type="EMBL" id="JADMKU010000002">
    <property type="protein sequence ID" value="MBR9650205.1"/>
    <property type="molecule type" value="Genomic_DNA"/>
</dbReference>
<accession>A0ABS5HMM8</accession>